<accession>A0A085ZT45</accession>
<dbReference type="Pfam" id="PF21722">
    <property type="entry name" value="Gly_rich_2"/>
    <property type="match status" value="1"/>
</dbReference>
<dbReference type="eggNOG" id="COG3291">
    <property type="taxonomic scope" value="Bacteria"/>
</dbReference>
<evidence type="ECO:0000313" key="4">
    <source>
        <dbReference type="Proteomes" id="UP000028715"/>
    </source>
</evidence>
<dbReference type="Pfam" id="PF19408">
    <property type="entry name" value="PKD_6"/>
    <property type="match status" value="1"/>
</dbReference>
<dbReference type="InterPro" id="IPR037524">
    <property type="entry name" value="PA14/GLEYA"/>
</dbReference>
<dbReference type="eggNOG" id="COG3866">
    <property type="taxonomic scope" value="Bacteria"/>
</dbReference>
<organism evidence="3 4">
    <name type="scientific">Flavobacterium reichenbachii</name>
    <dbReference type="NCBI Taxonomy" id="362418"/>
    <lineage>
        <taxon>Bacteria</taxon>
        <taxon>Pseudomonadati</taxon>
        <taxon>Bacteroidota</taxon>
        <taxon>Flavobacteriia</taxon>
        <taxon>Flavobacteriales</taxon>
        <taxon>Flavobacteriaceae</taxon>
        <taxon>Flavobacterium</taxon>
    </lineage>
</organism>
<feature type="compositionally biased region" description="Gly residues" evidence="1">
    <location>
        <begin position="155"/>
        <end position="197"/>
    </location>
</feature>
<comment type="caution">
    <text evidence="3">The sequence shown here is derived from an EMBL/GenBank/DDBJ whole genome shotgun (WGS) entry which is preliminary data.</text>
</comment>
<dbReference type="STRING" id="362418.IW19_19795"/>
<evidence type="ECO:0000259" key="2">
    <source>
        <dbReference type="PROSITE" id="PS51820"/>
    </source>
</evidence>
<reference evidence="3 4" key="1">
    <citation type="submission" date="2014-07" db="EMBL/GenBank/DDBJ databases">
        <title>Genome of Flavobacterium reichenbachii LMG 25512.</title>
        <authorList>
            <person name="Stropko S.J."/>
            <person name="Pipes S.E."/>
            <person name="Newman J.D."/>
        </authorList>
    </citation>
    <scope>NUCLEOTIDE SEQUENCE [LARGE SCALE GENOMIC DNA]</scope>
    <source>
        <strain evidence="3 4">LMG 25512</strain>
    </source>
</reference>
<dbReference type="RefSeq" id="WP_165571354.1">
    <property type="nucleotide sequence ID" value="NZ_JPRL01000001.1"/>
</dbReference>
<dbReference type="PROSITE" id="PS51820">
    <property type="entry name" value="PA14"/>
    <property type="match status" value="1"/>
</dbReference>
<feature type="compositionally biased region" description="Low complexity" evidence="1">
    <location>
        <begin position="143"/>
        <end position="154"/>
    </location>
</feature>
<feature type="domain" description="PA14" evidence="2">
    <location>
        <begin position="588"/>
        <end position="751"/>
    </location>
</feature>
<dbReference type="Proteomes" id="UP000028715">
    <property type="component" value="Unassembled WGS sequence"/>
</dbReference>
<name>A0A085ZT45_9FLAO</name>
<sequence length="1475" mass="147080">MIRKLLLLIILIIFPTLTFGQTFTDNAVGTRTWTVPNGVTSITVEIWGGGGAGGGSQNGGRGGSGGGGGGYSTKLINVIPGQVISYTIGSGGTGGTGTGGNGNPSTLSHTQSSTTMSVGGGIGGKVSTNSGTVTGSAGGNASGGDTNRNGNTGDNAGGSAGAGGGSGPAPGANGGGAGSSGDGGDGSIGGGGGGGQRGSFSFTNRSGGNGGAGRVQFTYTTGAYKSRIISANTGSVTWCAGETRTVTVDIQNVGTATWVDGTGGAPDFNIGIKWNNGTGGSWDDYNVRVNAGNLASGATRTYTFNITASNNINTPQPGFPVTGYTTPLDGGTNNLTFDVVYEGVAWFGNNPAGVGPGNSTFTTPNQTIYPATPANRTTGSTAASVCPGTGTNITVANSEIGVSYQLRDAANNPIGLPVAGNNGTINLPTGNLASTTTFNVLAVGCSSSVQMTGTVTITVSSVTGTPVGTYLFCIDNTNSMATATVNSGQHVLVNVTKGFTYTFTVGDVFAGTTVSEYLAIFDGSNNAAIITNSGPSGTSIANWVSPFSGQIKILLSAGGTCSNSGTTGGAITLNLIGVNNTEDNQLVSGTNSWIGHVYNITGAPPATNASNAALINPSGLRGYVGYVTKAETFGIENFGGNTACYSTLSNGVNRSNIYTETFAVRYRMRSTKTGCYMVTVRGDDGVRLFVDGVSVFDAFTDHSTQTFGNVMVNLTGNSELVLDYYENGTVNEVSFDMVAFDNTTNTVTPASRTLCSGQTQLLDGSAYLYNGGANPTIKYQWQSSTNNAAFSDILGATTEDYTPPAETTTTTNTIYYYRRAVSATASNAGACIYYSNSVAITTSPGVPVFAAAATISGTAGQCNASTGQVYSIAAATNAVTYTWVLPTGWSITGGFGTNSITVTTGTTGQNGNITVVAVNGCGNSTPTKTLAVTVRALPTISSHPSTAGQTVCENTAITALSVAATAGSGTISDYKWYSNTTNSNTGGTLVATNTSAATTNTYTPANTTAGTLYYYVIVTNSNGCTVTSNVSGAITVNPIATLTLTTGTANQTVCAGTAISNTVYTWGGSATDVTVTNTIGLTVTKDLIAKTITISGIPTATGTYSIATTGQTSPCTAVSLSGNITVNPIATLALTTGTADQTICAGTAISSTVYTWGGSATDVTVTNTIGLTVVKNGPAKTVTISGTPTATGTYSIATNGQTSPCTAVSLSGNITVNPISTLTLTTGTANQTVCAGTAISNTVYTWGGSATDVTVTNTIGLTVTKNVAAKTVTISGTPTGGGTYSVVTTGHTSPCTAVSLSGTITVNPIATLALTTGTADQSVCAGTAISSTVYTWGGSATDVTVTNTIGLTVVKNATAKTVTISGTPTAGGTYSVATTGQTSPCTAISLSGTITVNPKPVAPTASVTKQPTCGDLTGTITISSPAPAAGITYSIDGTVFTNTTGVFTGLSAGAYNNIKVKNSSGCESNAASVTI</sequence>
<evidence type="ECO:0000256" key="1">
    <source>
        <dbReference type="SAM" id="MobiDB-lite"/>
    </source>
</evidence>
<protein>
    <recommendedName>
        <fullName evidence="2">PA14 domain-containing protein</fullName>
    </recommendedName>
</protein>
<feature type="compositionally biased region" description="Polar residues" evidence="1">
    <location>
        <begin position="126"/>
        <end position="135"/>
    </location>
</feature>
<keyword evidence="4" id="KW-1185">Reference proteome</keyword>
<dbReference type="InterPro" id="IPR049304">
    <property type="entry name" value="Gly_rich_dom"/>
</dbReference>
<gene>
    <name evidence="3" type="ORF">IW19_19795</name>
</gene>
<dbReference type="InterPro" id="IPR045829">
    <property type="entry name" value="PKD_6"/>
</dbReference>
<proteinExistence type="predicted"/>
<dbReference type="EMBL" id="JPRL01000001">
    <property type="protein sequence ID" value="KFF07609.1"/>
    <property type="molecule type" value="Genomic_DNA"/>
</dbReference>
<evidence type="ECO:0000313" key="3">
    <source>
        <dbReference type="EMBL" id="KFF07609.1"/>
    </source>
</evidence>
<feature type="non-terminal residue" evidence="3">
    <location>
        <position position="1475"/>
    </location>
</feature>
<feature type="region of interest" description="Disordered" evidence="1">
    <location>
        <begin position="95"/>
        <end position="212"/>
    </location>
</feature>
<feature type="compositionally biased region" description="Polar residues" evidence="1">
    <location>
        <begin position="107"/>
        <end position="117"/>
    </location>
</feature>